<reference evidence="1 2" key="1">
    <citation type="submission" date="2018-07" db="EMBL/GenBank/DDBJ databases">
        <title>Genomic Encyclopedia of Type Strains, Phase III (KMG-III): the genomes of soil and plant-associated and newly described type strains.</title>
        <authorList>
            <person name="Whitman W."/>
        </authorList>
    </citation>
    <scope>NUCLEOTIDE SEQUENCE [LARGE SCALE GENOMIC DNA]</scope>
    <source>
        <strain evidence="1 2">CECT 8575</strain>
    </source>
</reference>
<dbReference type="RefSeq" id="WP_114452407.1">
    <property type="nucleotide sequence ID" value="NZ_QPJC01000003.1"/>
</dbReference>
<name>A0A368VYJ1_9ACTN</name>
<dbReference type="Proteomes" id="UP000253495">
    <property type="component" value="Unassembled WGS sequence"/>
</dbReference>
<keyword evidence="2" id="KW-1185">Reference proteome</keyword>
<protein>
    <submittedName>
        <fullName evidence="1">Uncharacterized protein</fullName>
    </submittedName>
</protein>
<sequence length="69" mass="7584">MTSDQDNSDFARGPNTLCFICGGYRRIGEARLYAVQATSDLQTGMTMAEWRTCPHCEGTGQLRGLRAPV</sequence>
<dbReference type="AlphaFoldDB" id="A0A368VYJ1"/>
<organism evidence="1 2">
    <name type="scientific">Halopolyspora algeriensis</name>
    <dbReference type="NCBI Taxonomy" id="1500506"/>
    <lineage>
        <taxon>Bacteria</taxon>
        <taxon>Bacillati</taxon>
        <taxon>Actinomycetota</taxon>
        <taxon>Actinomycetes</taxon>
        <taxon>Actinomycetes incertae sedis</taxon>
        <taxon>Halopolyspora</taxon>
    </lineage>
</organism>
<dbReference type="EMBL" id="QPJC01000003">
    <property type="protein sequence ID" value="RCW45307.1"/>
    <property type="molecule type" value="Genomic_DNA"/>
</dbReference>
<accession>A0A368VYJ1</accession>
<dbReference type="OrthoDB" id="3696204at2"/>
<evidence type="ECO:0000313" key="1">
    <source>
        <dbReference type="EMBL" id="RCW45307.1"/>
    </source>
</evidence>
<comment type="caution">
    <text evidence="1">The sequence shown here is derived from an EMBL/GenBank/DDBJ whole genome shotgun (WGS) entry which is preliminary data.</text>
</comment>
<evidence type="ECO:0000313" key="2">
    <source>
        <dbReference type="Proteomes" id="UP000253495"/>
    </source>
</evidence>
<gene>
    <name evidence="1" type="ORF">DFQ14_103276</name>
</gene>
<proteinExistence type="predicted"/>